<feature type="region of interest" description="Disordered" evidence="1">
    <location>
        <begin position="194"/>
        <end position="220"/>
    </location>
</feature>
<name>A0ABN3F2V2_9ACTN</name>
<protein>
    <submittedName>
        <fullName evidence="2">Uncharacterized protein</fullName>
    </submittedName>
</protein>
<dbReference type="EMBL" id="BAAATR010000077">
    <property type="protein sequence ID" value="GAA2280567.1"/>
    <property type="molecule type" value="Genomic_DNA"/>
</dbReference>
<keyword evidence="3" id="KW-1185">Reference proteome</keyword>
<reference evidence="2 3" key="1">
    <citation type="journal article" date="2019" name="Int. J. Syst. Evol. Microbiol.">
        <title>The Global Catalogue of Microorganisms (GCM) 10K type strain sequencing project: providing services to taxonomists for standard genome sequencing and annotation.</title>
        <authorList>
            <consortium name="The Broad Institute Genomics Platform"/>
            <consortium name="The Broad Institute Genome Sequencing Center for Infectious Disease"/>
            <person name="Wu L."/>
            <person name="Ma J."/>
        </authorList>
    </citation>
    <scope>NUCLEOTIDE SEQUENCE [LARGE SCALE GENOMIC DNA]</scope>
    <source>
        <strain evidence="2 3">JCM 7356</strain>
    </source>
</reference>
<accession>A0ABN3F2V2</accession>
<feature type="region of interest" description="Disordered" evidence="1">
    <location>
        <begin position="77"/>
        <end position="96"/>
    </location>
</feature>
<dbReference type="Proteomes" id="UP001500305">
    <property type="component" value="Unassembled WGS sequence"/>
</dbReference>
<evidence type="ECO:0000313" key="2">
    <source>
        <dbReference type="EMBL" id="GAA2280567.1"/>
    </source>
</evidence>
<evidence type="ECO:0000256" key="1">
    <source>
        <dbReference type="SAM" id="MobiDB-lite"/>
    </source>
</evidence>
<sequence length="220" mass="23363">MAGERARVGADRPVVTGSPVHLKGGARAPVRAAVHGLHGPPPRLRGFESLEEQRLLLALGFVRVADVLSQPVELDFEHEGGGKSARPGLPGGTAGRRRRLFDVRPELLIEPRDALKFAAAQHVAEARGWQYSVVAGWRPHAHSVLDFLPSQHHPLQDPMQLQHQLLTAVGKAGEVTFGEAAEATSSPALPARQALRSGSPSAAPVLTTGFRTGRTPVVGS</sequence>
<proteinExistence type="predicted"/>
<gene>
    <name evidence="2" type="ORF">GCM10010430_78220</name>
</gene>
<comment type="caution">
    <text evidence="2">The sequence shown here is derived from an EMBL/GenBank/DDBJ whole genome shotgun (WGS) entry which is preliminary data.</text>
</comment>
<evidence type="ECO:0000313" key="3">
    <source>
        <dbReference type="Proteomes" id="UP001500305"/>
    </source>
</evidence>
<organism evidence="2 3">
    <name type="scientific">Kitasatospora cystarginea</name>
    <dbReference type="NCBI Taxonomy" id="58350"/>
    <lineage>
        <taxon>Bacteria</taxon>
        <taxon>Bacillati</taxon>
        <taxon>Actinomycetota</taxon>
        <taxon>Actinomycetes</taxon>
        <taxon>Kitasatosporales</taxon>
        <taxon>Streptomycetaceae</taxon>
        <taxon>Kitasatospora</taxon>
    </lineage>
</organism>